<dbReference type="InterPro" id="IPR016024">
    <property type="entry name" value="ARM-type_fold"/>
</dbReference>
<dbReference type="RefSeq" id="XP_064854814.1">
    <property type="nucleotide sequence ID" value="XM_064998742.1"/>
</dbReference>
<dbReference type="Pfam" id="PF08569">
    <property type="entry name" value="Mo25"/>
    <property type="match status" value="1"/>
</dbReference>
<proteinExistence type="inferred from homology"/>
<protein>
    <submittedName>
        <fullName evidence="2">Hym1 protein</fullName>
    </submittedName>
</protein>
<evidence type="ECO:0000313" key="3">
    <source>
        <dbReference type="Proteomes" id="UP001360560"/>
    </source>
</evidence>
<reference evidence="2 3" key="1">
    <citation type="journal article" date="2023" name="Elife">
        <title>Identification of key yeast species and microbe-microbe interactions impacting larval growth of Drosophila in the wild.</title>
        <authorList>
            <person name="Mure A."/>
            <person name="Sugiura Y."/>
            <person name="Maeda R."/>
            <person name="Honda K."/>
            <person name="Sakurai N."/>
            <person name="Takahashi Y."/>
            <person name="Watada M."/>
            <person name="Katoh T."/>
            <person name="Gotoh A."/>
            <person name="Gotoh Y."/>
            <person name="Taniguchi I."/>
            <person name="Nakamura K."/>
            <person name="Hayashi T."/>
            <person name="Katayama T."/>
            <person name="Uemura T."/>
            <person name="Hattori Y."/>
        </authorList>
    </citation>
    <scope>NUCLEOTIDE SEQUENCE [LARGE SCALE GENOMIC DNA]</scope>
    <source>
        <strain evidence="2 3">SC-9</strain>
    </source>
</reference>
<name>A0AAV5QSC3_9ASCO</name>
<dbReference type="InterPro" id="IPR013878">
    <property type="entry name" value="Mo25"/>
</dbReference>
<dbReference type="EMBL" id="BTFZ01000012">
    <property type="protein sequence ID" value="GMM37818.1"/>
    <property type="molecule type" value="Genomic_DNA"/>
</dbReference>
<comment type="caution">
    <text evidence="2">The sequence shown here is derived from an EMBL/GenBank/DDBJ whole genome shotgun (WGS) entry which is preliminary data.</text>
</comment>
<comment type="similarity">
    <text evidence="1">Belongs to the Mo25 family.</text>
</comment>
<sequence length="345" mass="40017">MAFLFKRNPKTPAELIRVLNDQVAKLDGSGDNRKIQDECGRYLSQIRIILYGDDDNDPQPDQIAQLSQEVYSTDCLYLLAANLANLAFDSRKDVVILFSTLLRRQIGNRSPTVDYLLSRPQILQVLFKGPEIPEITLTTGQIIRDCIKHASINKFLLNDKIFWNYFRYCSSNSFENSTDSFNTLNDLLTVHKKVVAEWLSNSNNVDIFIRSINGLIRDGNYVTKRQSIKLLSQLILQKQNNSLMIKYVESSENLKIIMNLLSDKSRNLQFEAFHVFKVFVANPKKSRPVLDILIKNRDKLLLFLKNFSFDRRDDTVFNEEREFLIEQIDELPRINVLSNKSIQQK</sequence>
<organism evidence="2 3">
    <name type="scientific">Saccharomycopsis crataegensis</name>
    <dbReference type="NCBI Taxonomy" id="43959"/>
    <lineage>
        <taxon>Eukaryota</taxon>
        <taxon>Fungi</taxon>
        <taxon>Dikarya</taxon>
        <taxon>Ascomycota</taxon>
        <taxon>Saccharomycotina</taxon>
        <taxon>Saccharomycetes</taxon>
        <taxon>Saccharomycopsidaceae</taxon>
        <taxon>Saccharomycopsis</taxon>
    </lineage>
</organism>
<dbReference type="GO" id="GO:0035556">
    <property type="term" value="P:intracellular signal transduction"/>
    <property type="evidence" value="ECO:0007669"/>
    <property type="project" value="TreeGrafter"/>
</dbReference>
<keyword evidence="3" id="KW-1185">Reference proteome</keyword>
<evidence type="ECO:0000313" key="2">
    <source>
        <dbReference type="EMBL" id="GMM37818.1"/>
    </source>
</evidence>
<gene>
    <name evidence="2" type="ORF">DASC09_051430</name>
</gene>
<dbReference type="Proteomes" id="UP001360560">
    <property type="component" value="Unassembled WGS sequence"/>
</dbReference>
<dbReference type="Gene3D" id="1.25.10.10">
    <property type="entry name" value="Leucine-rich Repeat Variant"/>
    <property type="match status" value="1"/>
</dbReference>
<evidence type="ECO:0000256" key="1">
    <source>
        <dbReference type="ARBA" id="ARBA00011012"/>
    </source>
</evidence>
<dbReference type="GO" id="GO:0043539">
    <property type="term" value="F:protein serine/threonine kinase activator activity"/>
    <property type="evidence" value="ECO:0007669"/>
    <property type="project" value="TreeGrafter"/>
</dbReference>
<dbReference type="AlphaFoldDB" id="A0AAV5QSC3"/>
<dbReference type="GeneID" id="90075793"/>
<dbReference type="PANTHER" id="PTHR10182:SF3">
    <property type="entry name" value="PROTEIN MO25"/>
    <property type="match status" value="1"/>
</dbReference>
<dbReference type="InterPro" id="IPR011989">
    <property type="entry name" value="ARM-like"/>
</dbReference>
<dbReference type="PANTHER" id="PTHR10182">
    <property type="entry name" value="CALCIUM-BINDING PROTEIN 39-RELATED"/>
    <property type="match status" value="1"/>
</dbReference>
<dbReference type="SUPFAM" id="SSF48371">
    <property type="entry name" value="ARM repeat"/>
    <property type="match status" value="1"/>
</dbReference>
<accession>A0AAV5QSC3</accession>